<comment type="caution">
    <text evidence="3">The sequence shown here is derived from an EMBL/GenBank/DDBJ whole genome shotgun (WGS) entry which is preliminary data.</text>
</comment>
<evidence type="ECO:0000313" key="3">
    <source>
        <dbReference type="EMBL" id="KAE9633792.1"/>
    </source>
</evidence>
<dbReference type="Proteomes" id="UP000483018">
    <property type="component" value="Unassembled WGS sequence"/>
</dbReference>
<evidence type="ECO:0008006" key="5">
    <source>
        <dbReference type="Google" id="ProtNLM"/>
    </source>
</evidence>
<evidence type="ECO:0000313" key="4">
    <source>
        <dbReference type="Proteomes" id="UP000483018"/>
    </source>
</evidence>
<dbReference type="InterPro" id="IPR003477">
    <property type="entry name" value="PemK-like"/>
</dbReference>
<dbReference type="Pfam" id="PF02452">
    <property type="entry name" value="PemK_toxin"/>
    <property type="match status" value="1"/>
</dbReference>
<dbReference type="SUPFAM" id="SSF50118">
    <property type="entry name" value="Cell growth inhibitor/plasmid maintenance toxic component"/>
    <property type="match status" value="1"/>
</dbReference>
<protein>
    <recommendedName>
        <fullName evidence="5">Type II toxin-antitoxin system PemK/MazF family toxin</fullName>
    </recommendedName>
</protein>
<evidence type="ECO:0000256" key="1">
    <source>
        <dbReference type="ARBA" id="ARBA00007521"/>
    </source>
</evidence>
<dbReference type="EMBL" id="WSLF01000007">
    <property type="protein sequence ID" value="KAE9633792.1"/>
    <property type="molecule type" value="Genomic_DNA"/>
</dbReference>
<dbReference type="InterPro" id="IPR011067">
    <property type="entry name" value="Plasmid_toxin/cell-grow_inhib"/>
</dbReference>
<sequence>MLGGEKLKFVNEQDVLAHKEALKSTLEDLYSKTNLKDVEERKRTTNYYEWLNKKTKIIINEKDYIYDEKAKNIKRGSVVWVEFGFNIGNEFGGRHPAIVLRKTGNSIFVLPLSSQKPEDIKPYHVKIEKVYNFKNIVRWANVLKIQNVSLLRVDFSASIGNIKGEILDEINKAIEKSHIF</sequence>
<evidence type="ECO:0000256" key="2">
    <source>
        <dbReference type="ARBA" id="ARBA00022649"/>
    </source>
</evidence>
<dbReference type="Gene3D" id="2.30.30.110">
    <property type="match status" value="1"/>
</dbReference>
<name>A0A7C8LC76_9FIRM</name>
<comment type="similarity">
    <text evidence="1">Belongs to the PemK/MazF family.</text>
</comment>
<gene>
    <name evidence="3" type="ORF">GND95_09065</name>
</gene>
<organism evidence="3 4">
    <name type="scientific">Defluviitalea raffinosedens</name>
    <dbReference type="NCBI Taxonomy" id="1450156"/>
    <lineage>
        <taxon>Bacteria</taxon>
        <taxon>Bacillati</taxon>
        <taxon>Bacillota</taxon>
        <taxon>Clostridia</taxon>
        <taxon>Lachnospirales</taxon>
        <taxon>Defluviitaleaceae</taxon>
        <taxon>Defluviitalea</taxon>
    </lineage>
</organism>
<keyword evidence="2" id="KW-1277">Toxin-antitoxin system</keyword>
<accession>A0A7C8LC76</accession>
<reference evidence="3 4" key="1">
    <citation type="submission" date="2019-12" db="EMBL/GenBank/DDBJ databases">
        <title>Defluviitalea raffinosedens, isolated from a biogas fermenter, genome sequencing and characterization.</title>
        <authorList>
            <person name="Rettenmaier R."/>
            <person name="Schneider M."/>
            <person name="Neuhaus K."/>
            <person name="Liebl W."/>
            <person name="Zverlov V."/>
        </authorList>
    </citation>
    <scope>NUCLEOTIDE SEQUENCE [LARGE SCALE GENOMIC DNA]</scope>
    <source>
        <strain evidence="3 4">249c-K6</strain>
    </source>
</reference>
<proteinExistence type="inferred from homology"/>
<dbReference type="GO" id="GO:0003677">
    <property type="term" value="F:DNA binding"/>
    <property type="evidence" value="ECO:0007669"/>
    <property type="project" value="InterPro"/>
</dbReference>
<keyword evidence="4" id="KW-1185">Reference proteome</keyword>
<dbReference type="AlphaFoldDB" id="A0A7C8LC76"/>